<sequence length="71" mass="8465">MFLPPYSSPLNPIERLWAVLKQKWSSNLLLHVEEIQSCKDTRSQDQRTNRTMMKLEDSISKIRQLTCFRIN</sequence>
<dbReference type="InterPro" id="IPR038717">
    <property type="entry name" value="Tc1-like_DDE_dom"/>
</dbReference>
<evidence type="ECO:0000313" key="3">
    <source>
        <dbReference type="Proteomes" id="UP000785679"/>
    </source>
</evidence>
<dbReference type="GO" id="GO:0003676">
    <property type="term" value="F:nucleic acid binding"/>
    <property type="evidence" value="ECO:0007669"/>
    <property type="project" value="InterPro"/>
</dbReference>
<dbReference type="EMBL" id="RRYP01036248">
    <property type="protein sequence ID" value="TNV67766.1"/>
    <property type="molecule type" value="Genomic_DNA"/>
</dbReference>
<name>A0A8J8SUA8_HALGN</name>
<accession>A0A8J8SUA8</accession>
<proteinExistence type="predicted"/>
<dbReference type="AlphaFoldDB" id="A0A8J8SUA8"/>
<gene>
    <name evidence="2" type="ORF">FGO68_gene1725</name>
</gene>
<protein>
    <recommendedName>
        <fullName evidence="1">Tc1-like transposase DDE domain-containing protein</fullName>
    </recommendedName>
</protein>
<organism evidence="2 3">
    <name type="scientific">Halteria grandinella</name>
    <dbReference type="NCBI Taxonomy" id="5974"/>
    <lineage>
        <taxon>Eukaryota</taxon>
        <taxon>Sar</taxon>
        <taxon>Alveolata</taxon>
        <taxon>Ciliophora</taxon>
        <taxon>Intramacronucleata</taxon>
        <taxon>Spirotrichea</taxon>
        <taxon>Stichotrichia</taxon>
        <taxon>Sporadotrichida</taxon>
        <taxon>Halteriidae</taxon>
        <taxon>Halteria</taxon>
    </lineage>
</organism>
<feature type="domain" description="Tc1-like transposase DDE" evidence="1">
    <location>
        <begin position="1"/>
        <end position="29"/>
    </location>
</feature>
<dbReference type="InterPro" id="IPR036397">
    <property type="entry name" value="RNaseH_sf"/>
</dbReference>
<keyword evidence="3" id="KW-1185">Reference proteome</keyword>
<evidence type="ECO:0000313" key="2">
    <source>
        <dbReference type="EMBL" id="TNV67766.1"/>
    </source>
</evidence>
<dbReference type="Pfam" id="PF13358">
    <property type="entry name" value="DDE_3"/>
    <property type="match status" value="1"/>
</dbReference>
<comment type="caution">
    <text evidence="2">The sequence shown here is derived from an EMBL/GenBank/DDBJ whole genome shotgun (WGS) entry which is preliminary data.</text>
</comment>
<dbReference type="Gene3D" id="3.30.420.10">
    <property type="entry name" value="Ribonuclease H-like superfamily/Ribonuclease H"/>
    <property type="match status" value="1"/>
</dbReference>
<reference evidence="2" key="1">
    <citation type="submission" date="2019-06" db="EMBL/GenBank/DDBJ databases">
        <authorList>
            <person name="Zheng W."/>
        </authorList>
    </citation>
    <scope>NUCLEOTIDE SEQUENCE</scope>
    <source>
        <strain evidence="2">QDHG01</strain>
    </source>
</reference>
<evidence type="ECO:0000259" key="1">
    <source>
        <dbReference type="Pfam" id="PF13358"/>
    </source>
</evidence>
<dbReference type="OrthoDB" id="6511194at2759"/>
<dbReference type="Proteomes" id="UP000785679">
    <property type="component" value="Unassembled WGS sequence"/>
</dbReference>